<evidence type="ECO:0000313" key="9">
    <source>
        <dbReference type="Proteomes" id="UP000301751"/>
    </source>
</evidence>
<name>A0A480ARU4_9BURK</name>
<dbReference type="GO" id="GO:0006744">
    <property type="term" value="P:ubiquinone biosynthetic process"/>
    <property type="evidence" value="ECO:0007669"/>
    <property type="project" value="UniProtKB-KW"/>
</dbReference>
<keyword evidence="4" id="KW-0560">Oxidoreductase</keyword>
<evidence type="ECO:0000256" key="2">
    <source>
        <dbReference type="ARBA" id="ARBA00022688"/>
    </source>
</evidence>
<comment type="caution">
    <text evidence="8">The sequence shown here is derived from an EMBL/GenBank/DDBJ whole genome shotgun (WGS) entry which is preliminary data.</text>
</comment>
<sequence>MPSIGPAPLAGLCRDVGGKAGPAPTLAASNLLNAPVTDPAPGSPTAAPCVYYDGGCPLCSREIATYQRARGGGQLQWVDAQACSPQALGPALQREAALQRLHVRLPDGRLVSGAEAFVAIWQRLPAFRGLALLAKVPGMLWLMEGLYRFFLRVRPLWRAAPAAASGHWAAWPAPLRRELRTDHAGEAGAVMIYRGVLAVARDPVLRAFANEHLATESRHLAQIEAVVPGSGRSRLLPLWRLAGWLTGALPALVGPRAVYATIEAVETFVDRHYAAQLQQVDQLLPQQPPAQQAPLQQLRSLLADCQADELAHRDDARSRRGAAAGSWPGAVWAAAVGTGSALAVRICRWV</sequence>
<dbReference type="PANTHER" id="PTHR11237:SF4">
    <property type="entry name" value="5-DEMETHOXYUBIQUINONE HYDROXYLASE, MITOCHONDRIAL"/>
    <property type="match status" value="1"/>
</dbReference>
<evidence type="ECO:0000256" key="1">
    <source>
        <dbReference type="ARBA" id="ARBA00004749"/>
    </source>
</evidence>
<keyword evidence="7" id="KW-0472">Membrane</keyword>
<reference evidence="9" key="1">
    <citation type="submission" date="2019-03" db="EMBL/GenBank/DDBJ databases">
        <title>Aquabacterium pictum sp.nov., the first bacteriochlorophyll a-containing freshwater bacterium in the genus Aquabacterium of the class Betaproteobacteria.</title>
        <authorList>
            <person name="Hirose S."/>
            <person name="Tank M."/>
            <person name="Hara E."/>
            <person name="Tamaki H."/>
            <person name="Takaichi S."/>
            <person name="Haruta S."/>
            <person name="Hanada S."/>
        </authorList>
    </citation>
    <scope>NUCLEOTIDE SEQUENCE [LARGE SCALE GENOMIC DNA]</scope>
    <source>
        <strain evidence="9">W35</strain>
    </source>
</reference>
<evidence type="ECO:0000256" key="7">
    <source>
        <dbReference type="ARBA" id="ARBA00023136"/>
    </source>
</evidence>
<dbReference type="SUPFAM" id="SSF47240">
    <property type="entry name" value="Ferritin-like"/>
    <property type="match status" value="1"/>
</dbReference>
<evidence type="ECO:0000256" key="5">
    <source>
        <dbReference type="ARBA" id="ARBA00023004"/>
    </source>
</evidence>
<proteinExistence type="predicted"/>
<evidence type="ECO:0000313" key="8">
    <source>
        <dbReference type="EMBL" id="GCL62762.1"/>
    </source>
</evidence>
<dbReference type="EMBL" id="BJCL01000003">
    <property type="protein sequence ID" value="GCL62762.1"/>
    <property type="molecule type" value="Genomic_DNA"/>
</dbReference>
<dbReference type="Proteomes" id="UP000301751">
    <property type="component" value="Unassembled WGS sequence"/>
</dbReference>
<dbReference type="InterPro" id="IPR009078">
    <property type="entry name" value="Ferritin-like_SF"/>
</dbReference>
<dbReference type="GO" id="GO:0015035">
    <property type="term" value="F:protein-disulfide reductase activity"/>
    <property type="evidence" value="ECO:0007669"/>
    <property type="project" value="InterPro"/>
</dbReference>
<dbReference type="Pfam" id="PF04134">
    <property type="entry name" value="DCC1-like"/>
    <property type="match status" value="1"/>
</dbReference>
<dbReference type="InterPro" id="IPR007263">
    <property type="entry name" value="DCC1-like"/>
</dbReference>
<dbReference type="InterPro" id="IPR011566">
    <property type="entry name" value="Ubq_synth_Coq7"/>
</dbReference>
<evidence type="ECO:0008006" key="10">
    <source>
        <dbReference type="Google" id="ProtNLM"/>
    </source>
</evidence>
<organism evidence="8 9">
    <name type="scientific">Pseudaquabacterium pictum</name>
    <dbReference type="NCBI Taxonomy" id="2315236"/>
    <lineage>
        <taxon>Bacteria</taxon>
        <taxon>Pseudomonadati</taxon>
        <taxon>Pseudomonadota</taxon>
        <taxon>Betaproteobacteria</taxon>
        <taxon>Burkholderiales</taxon>
        <taxon>Sphaerotilaceae</taxon>
        <taxon>Pseudaquabacterium</taxon>
    </lineage>
</organism>
<evidence type="ECO:0000256" key="6">
    <source>
        <dbReference type="ARBA" id="ARBA00023033"/>
    </source>
</evidence>
<gene>
    <name evidence="8" type="ORF">AQPW35_18430</name>
</gene>
<evidence type="ECO:0000256" key="3">
    <source>
        <dbReference type="ARBA" id="ARBA00022723"/>
    </source>
</evidence>
<dbReference type="Pfam" id="PF03232">
    <property type="entry name" value="COQ7"/>
    <property type="match status" value="1"/>
</dbReference>
<keyword evidence="5" id="KW-0408">Iron</keyword>
<dbReference type="GO" id="GO:0046872">
    <property type="term" value="F:metal ion binding"/>
    <property type="evidence" value="ECO:0007669"/>
    <property type="project" value="UniProtKB-KW"/>
</dbReference>
<dbReference type="CDD" id="cd01042">
    <property type="entry name" value="DMQH"/>
    <property type="match status" value="1"/>
</dbReference>
<keyword evidence="3" id="KW-0479">Metal-binding</keyword>
<dbReference type="AlphaFoldDB" id="A0A480ARU4"/>
<comment type="pathway">
    <text evidence="1">Cofactor biosynthesis; ubiquinone biosynthesis.</text>
</comment>
<protein>
    <recommendedName>
        <fullName evidence="10">DUF393 domain-containing protein</fullName>
    </recommendedName>
</protein>
<evidence type="ECO:0000256" key="4">
    <source>
        <dbReference type="ARBA" id="ARBA00023002"/>
    </source>
</evidence>
<dbReference type="GO" id="GO:0008682">
    <property type="term" value="F:3-demethoxyubiquinol 3-hydroxylase activity"/>
    <property type="evidence" value="ECO:0007669"/>
    <property type="project" value="TreeGrafter"/>
</dbReference>
<keyword evidence="9" id="KW-1185">Reference proteome</keyword>
<keyword evidence="2" id="KW-0831">Ubiquinone biosynthesis</keyword>
<accession>A0A480ARU4</accession>
<dbReference type="PANTHER" id="PTHR11237">
    <property type="entry name" value="COENZYME Q10 BIOSYNTHESIS PROTEIN 7"/>
    <property type="match status" value="1"/>
</dbReference>
<keyword evidence="6" id="KW-0503">Monooxygenase</keyword>